<feature type="compositionally biased region" description="Basic residues" evidence="1">
    <location>
        <begin position="277"/>
        <end position="327"/>
    </location>
</feature>
<organism evidence="2">
    <name type="scientific">uncultured Gemmatimonadota bacterium</name>
    <dbReference type="NCBI Taxonomy" id="203437"/>
    <lineage>
        <taxon>Bacteria</taxon>
        <taxon>Pseudomonadati</taxon>
        <taxon>Gemmatimonadota</taxon>
        <taxon>environmental samples</taxon>
    </lineage>
</organism>
<dbReference type="EC" id="5.4.2.12" evidence="2"/>
<keyword evidence="2" id="KW-0413">Isomerase</keyword>
<dbReference type="GO" id="GO:0004619">
    <property type="term" value="F:phosphoglycerate mutase activity"/>
    <property type="evidence" value="ECO:0007669"/>
    <property type="project" value="UniProtKB-EC"/>
</dbReference>
<dbReference type="EMBL" id="CADCTW010000122">
    <property type="protein sequence ID" value="CAA9331198.1"/>
    <property type="molecule type" value="Genomic_DNA"/>
</dbReference>
<evidence type="ECO:0000256" key="1">
    <source>
        <dbReference type="SAM" id="MobiDB-lite"/>
    </source>
</evidence>
<dbReference type="AlphaFoldDB" id="A0A6J4LE55"/>
<feature type="compositionally biased region" description="Basic residues" evidence="1">
    <location>
        <begin position="28"/>
        <end position="41"/>
    </location>
</feature>
<protein>
    <submittedName>
        <fullName evidence="2">2,3-bisphosphoglycerate-independent phosphoglycerate mutase</fullName>
        <ecNumber evidence="2">5.4.2.12</ecNumber>
    </submittedName>
</protein>
<gene>
    <name evidence="2" type="ORF">AVDCRST_MAG68-2475</name>
</gene>
<feature type="compositionally biased region" description="Gly residues" evidence="1">
    <location>
        <begin position="225"/>
        <end position="251"/>
    </location>
</feature>
<feature type="non-terminal residue" evidence="2">
    <location>
        <position position="338"/>
    </location>
</feature>
<name>A0A6J4LE55_9BACT</name>
<feature type="non-terminal residue" evidence="2">
    <location>
        <position position="1"/>
    </location>
</feature>
<proteinExistence type="predicted"/>
<reference evidence="2" key="1">
    <citation type="submission" date="2020-02" db="EMBL/GenBank/DDBJ databases">
        <authorList>
            <person name="Meier V. D."/>
        </authorList>
    </citation>
    <scope>NUCLEOTIDE SEQUENCE</scope>
    <source>
        <strain evidence="2">AVDCRST_MAG68</strain>
    </source>
</reference>
<evidence type="ECO:0000313" key="2">
    <source>
        <dbReference type="EMBL" id="CAA9331198.1"/>
    </source>
</evidence>
<feature type="compositionally biased region" description="Low complexity" evidence="1">
    <location>
        <begin position="176"/>
        <end position="188"/>
    </location>
</feature>
<feature type="compositionally biased region" description="Basic and acidic residues" evidence="1">
    <location>
        <begin position="254"/>
        <end position="276"/>
    </location>
</feature>
<accession>A0A6J4LE55</accession>
<feature type="region of interest" description="Disordered" evidence="1">
    <location>
        <begin position="1"/>
        <end position="338"/>
    </location>
</feature>
<sequence length="338" mass="34862">PRGHPVRALLGHGPRPPLGPGGAGVPRHGVRRGAPHRRPRRGGGAGVRDGGDGRVPQPARPGRRVGRARGPDPRRRRGHLLQLPRGPRAPALPRPGRPPLRGVRPRPRGAPGGAGHHDPVRRGVPARHRLSAAAAGRQAERRAGGARPGLVPHGGNGEVPARHLLLQRGRGRPARGRAAAPGAVAQGGHLRPAAGDERAGRGAGAGGGHPVEAVRRARLQLRQPGHGGAHGGDGGGGEGGGGGGRGAGAGAGRLPRDGHHPAGDRRPRQLRADVGPHHQRPAHRPHHQPRGHRPGGARGPPHHRGAARRRPLRRGPHHPGHHRRAAARRHDGPGPAGL</sequence>